<comment type="caution">
    <text evidence="2">The sequence shown here is derived from an EMBL/GenBank/DDBJ whole genome shotgun (WGS) entry which is preliminary data.</text>
</comment>
<sequence>MKVPVMPYFVTSLRQPLTLSSIEPVRLVATNIVADSYNRDYLLKLPGKVYQFEAFSEGDERRLASLAVQKTLG</sequence>
<dbReference type="EMBL" id="JAIWYP010000013">
    <property type="protein sequence ID" value="KAH3721448.1"/>
    <property type="molecule type" value="Genomic_DNA"/>
</dbReference>
<dbReference type="AlphaFoldDB" id="A0A9D4CD42"/>
<reference evidence="2" key="1">
    <citation type="journal article" date="2019" name="bioRxiv">
        <title>The Genome of the Zebra Mussel, Dreissena polymorpha: A Resource for Invasive Species Research.</title>
        <authorList>
            <person name="McCartney M.A."/>
            <person name="Auch B."/>
            <person name="Kono T."/>
            <person name="Mallez S."/>
            <person name="Zhang Y."/>
            <person name="Obille A."/>
            <person name="Becker A."/>
            <person name="Abrahante J.E."/>
            <person name="Garbe J."/>
            <person name="Badalamenti J.P."/>
            <person name="Herman A."/>
            <person name="Mangelson H."/>
            <person name="Liachko I."/>
            <person name="Sullivan S."/>
            <person name="Sone E.D."/>
            <person name="Koren S."/>
            <person name="Silverstein K.A.T."/>
            <person name="Beckman K.B."/>
            <person name="Gohl D.M."/>
        </authorList>
    </citation>
    <scope>NUCLEOTIDE SEQUENCE</scope>
    <source>
        <strain evidence="2">Duluth1</strain>
        <tissue evidence="2">Whole animal</tissue>
    </source>
</reference>
<dbReference type="EMBL" id="JAIWYP010000013">
    <property type="protein sequence ID" value="KAH3721462.1"/>
    <property type="molecule type" value="Genomic_DNA"/>
</dbReference>
<evidence type="ECO:0000313" key="2">
    <source>
        <dbReference type="EMBL" id="KAH3721462.1"/>
    </source>
</evidence>
<protein>
    <submittedName>
        <fullName evidence="2">Uncharacterized protein</fullName>
    </submittedName>
</protein>
<proteinExistence type="predicted"/>
<evidence type="ECO:0000313" key="1">
    <source>
        <dbReference type="EMBL" id="KAH3721448.1"/>
    </source>
</evidence>
<organism evidence="2 3">
    <name type="scientific">Dreissena polymorpha</name>
    <name type="common">Zebra mussel</name>
    <name type="synonym">Mytilus polymorpha</name>
    <dbReference type="NCBI Taxonomy" id="45954"/>
    <lineage>
        <taxon>Eukaryota</taxon>
        <taxon>Metazoa</taxon>
        <taxon>Spiralia</taxon>
        <taxon>Lophotrochozoa</taxon>
        <taxon>Mollusca</taxon>
        <taxon>Bivalvia</taxon>
        <taxon>Autobranchia</taxon>
        <taxon>Heteroconchia</taxon>
        <taxon>Euheterodonta</taxon>
        <taxon>Imparidentia</taxon>
        <taxon>Neoheterodontei</taxon>
        <taxon>Myida</taxon>
        <taxon>Dreissenoidea</taxon>
        <taxon>Dreissenidae</taxon>
        <taxon>Dreissena</taxon>
    </lineage>
</organism>
<keyword evidence="3" id="KW-1185">Reference proteome</keyword>
<dbReference type="Proteomes" id="UP000828390">
    <property type="component" value="Unassembled WGS sequence"/>
</dbReference>
<evidence type="ECO:0000313" key="3">
    <source>
        <dbReference type="Proteomes" id="UP000828390"/>
    </source>
</evidence>
<name>A0A9D4CD42_DREPO</name>
<gene>
    <name evidence="1" type="ORF">DPMN_064372</name>
    <name evidence="2" type="ORF">DPMN_064389</name>
</gene>
<accession>A0A9D4CD42</accession>
<reference evidence="2" key="2">
    <citation type="submission" date="2020-11" db="EMBL/GenBank/DDBJ databases">
        <authorList>
            <person name="McCartney M.A."/>
            <person name="Auch B."/>
            <person name="Kono T."/>
            <person name="Mallez S."/>
            <person name="Becker A."/>
            <person name="Gohl D.M."/>
            <person name="Silverstein K.A.T."/>
            <person name="Koren S."/>
            <person name="Bechman K.B."/>
            <person name="Herman A."/>
            <person name="Abrahante J.E."/>
            <person name="Garbe J."/>
        </authorList>
    </citation>
    <scope>NUCLEOTIDE SEQUENCE</scope>
    <source>
        <strain evidence="2">Duluth1</strain>
        <tissue evidence="2">Whole animal</tissue>
    </source>
</reference>